<evidence type="ECO:0000313" key="2">
    <source>
        <dbReference type="Proteomes" id="UP000030982"/>
    </source>
</evidence>
<comment type="caution">
    <text evidence="1">The sequence shown here is derived from an EMBL/GenBank/DDBJ whole genome shotgun (WGS) entry which is preliminary data.</text>
</comment>
<dbReference type="EMBL" id="JTDL01000140">
    <property type="protein sequence ID" value="KHL01576.1"/>
    <property type="molecule type" value="Genomic_DNA"/>
</dbReference>
<evidence type="ECO:0000313" key="1">
    <source>
        <dbReference type="EMBL" id="KHL01576.1"/>
    </source>
</evidence>
<proteinExistence type="predicted"/>
<dbReference type="OrthoDB" id="4569917at2"/>
<gene>
    <name evidence="1" type="ORF">LK10_15070</name>
</gene>
<accession>A0A0B2AIB1</accession>
<sequence length="61" mass="6263">MAAVRARVFNTATVLVAANAPMTLLKVTGPRTWSAADWASDIVPHLGYGITAGAVLRALGA</sequence>
<dbReference type="RefSeq" id="WP_043125304.1">
    <property type="nucleotide sequence ID" value="NZ_JTDL01000140.1"/>
</dbReference>
<protein>
    <submittedName>
        <fullName evidence="1">Uncharacterized protein</fullName>
    </submittedName>
</protein>
<dbReference type="AlphaFoldDB" id="A0A0B2AIB1"/>
<organism evidence="1 2">
    <name type="scientific">Sinomonas humi</name>
    <dbReference type="NCBI Taxonomy" id="1338436"/>
    <lineage>
        <taxon>Bacteria</taxon>
        <taxon>Bacillati</taxon>
        <taxon>Actinomycetota</taxon>
        <taxon>Actinomycetes</taxon>
        <taxon>Micrococcales</taxon>
        <taxon>Micrococcaceae</taxon>
        <taxon>Sinomonas</taxon>
    </lineage>
</organism>
<reference evidence="1 2" key="1">
    <citation type="submission" date="2014-09" db="EMBL/GenBank/DDBJ databases">
        <title>Genome sequence of Sinomonas sp. MUSC 117.</title>
        <authorList>
            <person name="Lee L.-H."/>
        </authorList>
    </citation>
    <scope>NUCLEOTIDE SEQUENCE [LARGE SCALE GENOMIC DNA]</scope>
    <source>
        <strain evidence="1 2">MUSC 117</strain>
    </source>
</reference>
<dbReference type="Proteomes" id="UP000030982">
    <property type="component" value="Unassembled WGS sequence"/>
</dbReference>
<keyword evidence="2" id="KW-1185">Reference proteome</keyword>
<name>A0A0B2AIB1_9MICC</name>